<keyword evidence="3" id="KW-0472">Membrane</keyword>
<dbReference type="Proteomes" id="UP000599523">
    <property type="component" value="Unassembled WGS sequence"/>
</dbReference>
<proteinExistence type="predicted"/>
<dbReference type="AlphaFoldDB" id="A0A972JAE1"/>
<evidence type="ECO:0000256" key="3">
    <source>
        <dbReference type="SAM" id="Phobius"/>
    </source>
</evidence>
<accession>A0A972JAE1</accession>
<comment type="caution">
    <text evidence="4">The sequence shown here is derived from an EMBL/GenBank/DDBJ whole genome shotgun (WGS) entry which is preliminary data.</text>
</comment>
<sequence length="213" mass="23075">MNIPQPVQRSTAAVVVQSLLWLWLVGLSVFVLLGYQALNDQTTQERLNTRLQRIEAQVAGLTETTQSLQRRPAAATAANLQDTRQAMEARIAQIEQELSSRVATEDLDALRAEVEQIKARQAVARAPAPAQPRSSRPAVAKAEPPPLPFRVIGTELRAGHRSVSIAPSTGNFTASQMQVLLPGDAVGSWRLQGIEGSTAVFQTDGQTRRVAIP</sequence>
<evidence type="ECO:0000313" key="4">
    <source>
        <dbReference type="EMBL" id="NMG02993.1"/>
    </source>
</evidence>
<evidence type="ECO:0000313" key="5">
    <source>
        <dbReference type="Proteomes" id="UP000599523"/>
    </source>
</evidence>
<protein>
    <submittedName>
        <fullName evidence="4">Uncharacterized protein</fullName>
    </submittedName>
</protein>
<keyword evidence="3" id="KW-1133">Transmembrane helix</keyword>
<keyword evidence="3" id="KW-0812">Transmembrane</keyword>
<feature type="coiled-coil region" evidence="1">
    <location>
        <begin position="44"/>
        <end position="120"/>
    </location>
</feature>
<feature type="region of interest" description="Disordered" evidence="2">
    <location>
        <begin position="123"/>
        <end position="146"/>
    </location>
</feature>
<keyword evidence="5" id="KW-1185">Reference proteome</keyword>
<feature type="compositionally biased region" description="Low complexity" evidence="2">
    <location>
        <begin position="123"/>
        <end position="140"/>
    </location>
</feature>
<gene>
    <name evidence="4" type="ORF">GPA21_08400</name>
</gene>
<name>A0A972JAE1_9RHOO</name>
<dbReference type="RefSeq" id="WP_168987752.1">
    <property type="nucleotide sequence ID" value="NZ_CAWPHM010000263.1"/>
</dbReference>
<evidence type="ECO:0000256" key="1">
    <source>
        <dbReference type="SAM" id="Coils"/>
    </source>
</evidence>
<keyword evidence="1" id="KW-0175">Coiled coil</keyword>
<reference evidence="4" key="1">
    <citation type="submission" date="2019-12" db="EMBL/GenBank/DDBJ databases">
        <title>Comparative genomics gives insights into the taxonomy of the Azoarcus-Aromatoleum group and reveals separate origins of nif in the plant-associated Azoarcus and non-plant-associated Aromatoleum sub-groups.</title>
        <authorList>
            <person name="Lafos M."/>
            <person name="Maluk M."/>
            <person name="Batista M."/>
            <person name="Junghare M."/>
            <person name="Carmona M."/>
            <person name="Faoro H."/>
            <person name="Cruz L.M."/>
            <person name="Battistoni F."/>
            <person name="De Souza E."/>
            <person name="Pedrosa F."/>
            <person name="Chen W.-M."/>
            <person name="Poole P.S."/>
            <person name="Dixon R.A."/>
            <person name="James E.K."/>
        </authorList>
    </citation>
    <scope>NUCLEOTIDE SEQUENCE</scope>
    <source>
        <strain evidence="4">NSC3</strain>
    </source>
</reference>
<evidence type="ECO:0000256" key="2">
    <source>
        <dbReference type="SAM" id="MobiDB-lite"/>
    </source>
</evidence>
<dbReference type="EMBL" id="WTVM01000039">
    <property type="protein sequence ID" value="NMG02993.1"/>
    <property type="molecule type" value="Genomic_DNA"/>
</dbReference>
<feature type="transmembrane region" description="Helical" evidence="3">
    <location>
        <begin position="20"/>
        <end position="38"/>
    </location>
</feature>
<organism evidence="4 5">
    <name type="scientific">Azoarcus taiwanensis</name>
    <dbReference type="NCBI Taxonomy" id="666964"/>
    <lineage>
        <taxon>Bacteria</taxon>
        <taxon>Pseudomonadati</taxon>
        <taxon>Pseudomonadota</taxon>
        <taxon>Betaproteobacteria</taxon>
        <taxon>Rhodocyclales</taxon>
        <taxon>Zoogloeaceae</taxon>
        <taxon>Azoarcus</taxon>
    </lineage>
</organism>